<evidence type="ECO:0000256" key="3">
    <source>
        <dbReference type="ARBA" id="ARBA00022448"/>
    </source>
</evidence>
<keyword evidence="7 9" id="KW-0472">Membrane</keyword>
<evidence type="ECO:0000256" key="5">
    <source>
        <dbReference type="ARBA" id="ARBA00022692"/>
    </source>
</evidence>
<organism evidence="10 11">
    <name type="scientific">Microbacterium dextranolyticum</name>
    <dbReference type="NCBI Taxonomy" id="36806"/>
    <lineage>
        <taxon>Bacteria</taxon>
        <taxon>Bacillati</taxon>
        <taxon>Actinomycetota</taxon>
        <taxon>Actinomycetes</taxon>
        <taxon>Micrococcales</taxon>
        <taxon>Microbacteriaceae</taxon>
        <taxon>Microbacterium</taxon>
    </lineage>
</organism>
<keyword evidence="3" id="KW-0813">Transport</keyword>
<feature type="region of interest" description="Disordered" evidence="8">
    <location>
        <begin position="1"/>
        <end position="26"/>
    </location>
</feature>
<dbReference type="EMBL" id="BSER01000009">
    <property type="protein sequence ID" value="GLJ95757.1"/>
    <property type="molecule type" value="Genomic_DNA"/>
</dbReference>
<keyword evidence="5 9" id="KW-0812">Transmembrane</keyword>
<feature type="transmembrane region" description="Helical" evidence="9">
    <location>
        <begin position="92"/>
        <end position="110"/>
    </location>
</feature>
<dbReference type="Pfam" id="PF01032">
    <property type="entry name" value="FecCD"/>
    <property type="match status" value="1"/>
</dbReference>
<name>A0A9W6HMV6_9MICO</name>
<feature type="transmembrane region" description="Helical" evidence="9">
    <location>
        <begin position="333"/>
        <end position="352"/>
    </location>
</feature>
<evidence type="ECO:0000256" key="7">
    <source>
        <dbReference type="ARBA" id="ARBA00023136"/>
    </source>
</evidence>
<feature type="transmembrane region" description="Helical" evidence="9">
    <location>
        <begin position="122"/>
        <end position="140"/>
    </location>
</feature>
<evidence type="ECO:0000256" key="2">
    <source>
        <dbReference type="ARBA" id="ARBA00007935"/>
    </source>
</evidence>
<comment type="similarity">
    <text evidence="2">Belongs to the binding-protein-dependent transport system permease family. FecCD subfamily.</text>
</comment>
<dbReference type="GO" id="GO:0033214">
    <property type="term" value="P:siderophore-iron import into cell"/>
    <property type="evidence" value="ECO:0007669"/>
    <property type="project" value="TreeGrafter"/>
</dbReference>
<evidence type="ECO:0000256" key="8">
    <source>
        <dbReference type="SAM" id="MobiDB-lite"/>
    </source>
</evidence>
<sequence>MGVAAAPPVRSSAPASDAASTALDRVRTGRARRARRRIIALSTMAVVIATLFVAMLMLGNTIYPLSDVVGVLLGQQVPGASFTVGTLRLPRAVTAVLAGVAFGVAGSTFQTMLRNPLASPDVIGITSGASAAAILSLVILHWSSGATMALALTAGIATALVIYLAARGGESTGGRLILIGIGVGAMLDAVVAYLLLRAAVWDLSAAARWMTGSLNGARMEDVPPLAIAVVVLVPVVLLLSRDLGALSLGDASATALGVRVDRTRVILVLAAVGLACVATATTGPIAFVAFLAGPIATRLVGAGSSIVLPAALTGACLVLAADLLGQFAFDTKFPVGVVTGVLGAPYLLYLLIRTNRRGGSS</sequence>
<feature type="transmembrane region" description="Helical" evidence="9">
    <location>
        <begin position="176"/>
        <end position="196"/>
    </location>
</feature>
<dbReference type="Gene3D" id="1.10.3470.10">
    <property type="entry name" value="ABC transporter involved in vitamin B12 uptake, BtuC"/>
    <property type="match status" value="1"/>
</dbReference>
<dbReference type="AlphaFoldDB" id="A0A9W6HMV6"/>
<dbReference type="RefSeq" id="WP_204963777.1">
    <property type="nucleotide sequence ID" value="NZ_BAAAUR010000001.1"/>
</dbReference>
<dbReference type="CDD" id="cd06550">
    <property type="entry name" value="TM_ABC_iron-siderophores_like"/>
    <property type="match status" value="1"/>
</dbReference>
<protein>
    <submittedName>
        <fullName evidence="10">ABC transporter permease</fullName>
    </submittedName>
</protein>
<proteinExistence type="inferred from homology"/>
<evidence type="ECO:0000256" key="6">
    <source>
        <dbReference type="ARBA" id="ARBA00022989"/>
    </source>
</evidence>
<keyword evidence="4" id="KW-1003">Cell membrane</keyword>
<feature type="transmembrane region" description="Helical" evidence="9">
    <location>
        <begin position="38"/>
        <end position="58"/>
    </location>
</feature>
<feature type="transmembrane region" description="Helical" evidence="9">
    <location>
        <begin position="265"/>
        <end position="293"/>
    </location>
</feature>
<dbReference type="PANTHER" id="PTHR30472">
    <property type="entry name" value="FERRIC ENTEROBACTIN TRANSPORT SYSTEM PERMEASE PROTEIN"/>
    <property type="match status" value="1"/>
</dbReference>
<evidence type="ECO:0000313" key="10">
    <source>
        <dbReference type="EMBL" id="GLJ95757.1"/>
    </source>
</evidence>
<evidence type="ECO:0000313" key="11">
    <source>
        <dbReference type="Proteomes" id="UP001142291"/>
    </source>
</evidence>
<feature type="transmembrane region" description="Helical" evidence="9">
    <location>
        <begin position="299"/>
        <end position="321"/>
    </location>
</feature>
<comment type="caution">
    <text evidence="10">The sequence shown here is derived from an EMBL/GenBank/DDBJ whole genome shotgun (WGS) entry which is preliminary data.</text>
</comment>
<feature type="transmembrane region" description="Helical" evidence="9">
    <location>
        <begin position="225"/>
        <end position="244"/>
    </location>
</feature>
<dbReference type="Proteomes" id="UP001142291">
    <property type="component" value="Unassembled WGS sequence"/>
</dbReference>
<reference evidence="10" key="1">
    <citation type="journal article" date="2014" name="Int. J. Syst. Evol. Microbiol.">
        <title>Complete genome sequence of Corynebacterium casei LMG S-19264T (=DSM 44701T), isolated from a smear-ripened cheese.</title>
        <authorList>
            <consortium name="US DOE Joint Genome Institute (JGI-PGF)"/>
            <person name="Walter F."/>
            <person name="Albersmeier A."/>
            <person name="Kalinowski J."/>
            <person name="Ruckert C."/>
        </authorList>
    </citation>
    <scope>NUCLEOTIDE SEQUENCE</scope>
    <source>
        <strain evidence="10">VKM Ac-1940</strain>
    </source>
</reference>
<dbReference type="GO" id="GO:0005886">
    <property type="term" value="C:plasma membrane"/>
    <property type="evidence" value="ECO:0007669"/>
    <property type="project" value="UniProtKB-SubCell"/>
</dbReference>
<dbReference type="InterPro" id="IPR000522">
    <property type="entry name" value="ABC_transptr_permease_BtuC"/>
</dbReference>
<feature type="compositionally biased region" description="Low complexity" evidence="8">
    <location>
        <begin position="1"/>
        <end position="22"/>
    </location>
</feature>
<keyword evidence="6 9" id="KW-1133">Transmembrane helix</keyword>
<gene>
    <name evidence="10" type="ORF">GCM10017591_18200</name>
</gene>
<evidence type="ECO:0000256" key="4">
    <source>
        <dbReference type="ARBA" id="ARBA00022475"/>
    </source>
</evidence>
<reference evidence="10" key="2">
    <citation type="submission" date="2023-01" db="EMBL/GenBank/DDBJ databases">
        <authorList>
            <person name="Sun Q."/>
            <person name="Evtushenko L."/>
        </authorList>
    </citation>
    <scope>NUCLEOTIDE SEQUENCE</scope>
    <source>
        <strain evidence="10">VKM Ac-1940</strain>
    </source>
</reference>
<keyword evidence="11" id="KW-1185">Reference proteome</keyword>
<dbReference type="SUPFAM" id="SSF81345">
    <property type="entry name" value="ABC transporter involved in vitamin B12 uptake, BtuC"/>
    <property type="match status" value="1"/>
</dbReference>
<feature type="transmembrane region" description="Helical" evidence="9">
    <location>
        <begin position="146"/>
        <end position="164"/>
    </location>
</feature>
<evidence type="ECO:0000256" key="9">
    <source>
        <dbReference type="SAM" id="Phobius"/>
    </source>
</evidence>
<dbReference type="PANTHER" id="PTHR30472:SF24">
    <property type="entry name" value="FERRIC ENTEROBACTIN TRANSPORT SYSTEM PERMEASE PROTEIN FEPG"/>
    <property type="match status" value="1"/>
</dbReference>
<accession>A0A9W6HMV6</accession>
<dbReference type="GO" id="GO:0022857">
    <property type="term" value="F:transmembrane transporter activity"/>
    <property type="evidence" value="ECO:0007669"/>
    <property type="project" value="InterPro"/>
</dbReference>
<comment type="subcellular location">
    <subcellularLocation>
        <location evidence="1">Cell membrane</location>
        <topology evidence="1">Multi-pass membrane protein</topology>
    </subcellularLocation>
</comment>
<evidence type="ECO:0000256" key="1">
    <source>
        <dbReference type="ARBA" id="ARBA00004651"/>
    </source>
</evidence>
<dbReference type="InterPro" id="IPR037294">
    <property type="entry name" value="ABC_BtuC-like"/>
</dbReference>